<feature type="repeat" description="ANK" evidence="3">
    <location>
        <begin position="43"/>
        <end position="75"/>
    </location>
</feature>
<comment type="caution">
    <text evidence="4">The sequence shown here is derived from an EMBL/GenBank/DDBJ whole genome shotgun (WGS) entry which is preliminary data.</text>
</comment>
<evidence type="ECO:0000256" key="2">
    <source>
        <dbReference type="ARBA" id="ARBA00023043"/>
    </source>
</evidence>
<dbReference type="STRING" id="48709.A0A1D2MSU4"/>
<dbReference type="OrthoDB" id="10261302at2759"/>
<dbReference type="SUPFAM" id="SSF48403">
    <property type="entry name" value="Ankyrin repeat"/>
    <property type="match status" value="1"/>
</dbReference>
<protein>
    <submittedName>
        <fullName evidence="4">Ankyrin-2</fullName>
    </submittedName>
</protein>
<dbReference type="InterPro" id="IPR036770">
    <property type="entry name" value="Ankyrin_rpt-contain_sf"/>
</dbReference>
<gene>
    <name evidence="4" type="ORF">Ocin01_10823</name>
</gene>
<dbReference type="Proteomes" id="UP000094527">
    <property type="component" value="Unassembled WGS sequence"/>
</dbReference>
<proteinExistence type="predicted"/>
<dbReference type="PROSITE" id="PS50297">
    <property type="entry name" value="ANK_REP_REGION"/>
    <property type="match status" value="2"/>
</dbReference>
<evidence type="ECO:0000256" key="1">
    <source>
        <dbReference type="ARBA" id="ARBA00022737"/>
    </source>
</evidence>
<dbReference type="AlphaFoldDB" id="A0A1D2MSU4"/>
<reference evidence="4 5" key="1">
    <citation type="journal article" date="2016" name="Genome Biol. Evol.">
        <title>Gene Family Evolution Reflects Adaptation to Soil Environmental Stressors in the Genome of the Collembolan Orchesella cincta.</title>
        <authorList>
            <person name="Faddeeva-Vakhrusheva A."/>
            <person name="Derks M.F."/>
            <person name="Anvar S.Y."/>
            <person name="Agamennone V."/>
            <person name="Suring W."/>
            <person name="Smit S."/>
            <person name="van Straalen N.M."/>
            <person name="Roelofs D."/>
        </authorList>
    </citation>
    <scope>NUCLEOTIDE SEQUENCE [LARGE SCALE GENOMIC DNA]</scope>
    <source>
        <tissue evidence="4">Mixed pool</tissue>
    </source>
</reference>
<accession>A0A1D2MSU4</accession>
<dbReference type="Gene3D" id="1.25.40.20">
    <property type="entry name" value="Ankyrin repeat-containing domain"/>
    <property type="match status" value="1"/>
</dbReference>
<dbReference type="InterPro" id="IPR002110">
    <property type="entry name" value="Ankyrin_rpt"/>
</dbReference>
<dbReference type="PROSITE" id="PS50088">
    <property type="entry name" value="ANK_REPEAT"/>
    <property type="match status" value="2"/>
</dbReference>
<evidence type="ECO:0000313" key="4">
    <source>
        <dbReference type="EMBL" id="ODM95854.1"/>
    </source>
</evidence>
<dbReference type="SMART" id="SM00248">
    <property type="entry name" value="ANK"/>
    <property type="match status" value="2"/>
</dbReference>
<organism evidence="4 5">
    <name type="scientific">Orchesella cincta</name>
    <name type="common">Springtail</name>
    <name type="synonym">Podura cincta</name>
    <dbReference type="NCBI Taxonomy" id="48709"/>
    <lineage>
        <taxon>Eukaryota</taxon>
        <taxon>Metazoa</taxon>
        <taxon>Ecdysozoa</taxon>
        <taxon>Arthropoda</taxon>
        <taxon>Hexapoda</taxon>
        <taxon>Collembola</taxon>
        <taxon>Entomobryomorpha</taxon>
        <taxon>Entomobryoidea</taxon>
        <taxon>Orchesellidae</taxon>
        <taxon>Orchesellinae</taxon>
        <taxon>Orchesella</taxon>
    </lineage>
</organism>
<dbReference type="PANTHER" id="PTHR24198:SF165">
    <property type="entry name" value="ANKYRIN REPEAT-CONTAINING PROTEIN-RELATED"/>
    <property type="match status" value="1"/>
</dbReference>
<feature type="repeat" description="ANK" evidence="3">
    <location>
        <begin position="10"/>
        <end position="42"/>
    </location>
</feature>
<name>A0A1D2MSU4_ORCCI</name>
<dbReference type="PANTHER" id="PTHR24198">
    <property type="entry name" value="ANKYRIN REPEAT AND PROTEIN KINASE DOMAIN-CONTAINING PROTEIN"/>
    <property type="match status" value="1"/>
</dbReference>
<dbReference type="EMBL" id="LJIJ01000613">
    <property type="protein sequence ID" value="ODM95854.1"/>
    <property type="molecule type" value="Genomic_DNA"/>
</dbReference>
<keyword evidence="1" id="KW-0677">Repeat</keyword>
<evidence type="ECO:0000256" key="3">
    <source>
        <dbReference type="PROSITE-ProRule" id="PRU00023"/>
    </source>
</evidence>
<sequence length="92" mass="9891">MGVDASCGPEGLRPIHIAAREGHIQTLRFLKTAGACLQKSDVNGATALHHAAITGQLRAVRWLLRHGAKISLDKQGRSPIQVAADHDHMEIV</sequence>
<keyword evidence="5" id="KW-1185">Reference proteome</keyword>
<dbReference type="Pfam" id="PF12796">
    <property type="entry name" value="Ank_2"/>
    <property type="match status" value="1"/>
</dbReference>
<evidence type="ECO:0000313" key="5">
    <source>
        <dbReference type="Proteomes" id="UP000094527"/>
    </source>
</evidence>
<keyword evidence="2 3" id="KW-0040">ANK repeat</keyword>